<dbReference type="Proteomes" id="UP000808761">
    <property type="component" value="Unassembled WGS sequence"/>
</dbReference>
<gene>
    <name evidence="2" type="ORF">HZB08_02950</name>
</gene>
<evidence type="ECO:0000259" key="1">
    <source>
        <dbReference type="Pfam" id="PF12229"/>
    </source>
</evidence>
<evidence type="ECO:0000313" key="2">
    <source>
        <dbReference type="EMBL" id="MBI5078959.1"/>
    </source>
</evidence>
<dbReference type="InterPro" id="IPR022029">
    <property type="entry name" value="YoaR-like_PG-bd"/>
</dbReference>
<accession>A0A9D6UMJ5</accession>
<reference evidence="2" key="1">
    <citation type="submission" date="2020-07" db="EMBL/GenBank/DDBJ databases">
        <title>Huge and variable diversity of episymbiotic CPR bacteria and DPANN archaea in groundwater ecosystems.</title>
        <authorList>
            <person name="He C.Y."/>
            <person name="Keren R."/>
            <person name="Whittaker M."/>
            <person name="Farag I.F."/>
            <person name="Doudna J."/>
            <person name="Cate J.H.D."/>
            <person name="Banfield J.F."/>
        </authorList>
    </citation>
    <scope>NUCLEOTIDE SEQUENCE</scope>
    <source>
        <strain evidence="2">NC_groundwater_1860_Pr3_B-0.1um_51_7</strain>
    </source>
</reference>
<feature type="domain" description="YoaR-like putative peptidoglycan binding" evidence="1">
    <location>
        <begin position="81"/>
        <end position="188"/>
    </location>
</feature>
<protein>
    <submittedName>
        <fullName evidence="2">VanW family protein</fullName>
    </submittedName>
</protein>
<organism evidence="2 3">
    <name type="scientific">Candidatus Saganbacteria bacterium</name>
    <dbReference type="NCBI Taxonomy" id="2575572"/>
    <lineage>
        <taxon>Bacteria</taxon>
        <taxon>Bacillati</taxon>
        <taxon>Saganbacteria</taxon>
    </lineage>
</organism>
<dbReference type="EMBL" id="JACRKR010000143">
    <property type="protein sequence ID" value="MBI5078959.1"/>
    <property type="molecule type" value="Genomic_DNA"/>
</dbReference>
<dbReference type="PANTHER" id="PTHR35788">
    <property type="entry name" value="EXPORTED PROTEIN-RELATED"/>
    <property type="match status" value="1"/>
</dbReference>
<proteinExistence type="predicted"/>
<evidence type="ECO:0000313" key="3">
    <source>
        <dbReference type="Proteomes" id="UP000808761"/>
    </source>
</evidence>
<dbReference type="AlphaFoldDB" id="A0A9D6UMJ5"/>
<sequence length="448" mass="50060">MNKVLRTLGFLAVGFFLVAAGMVFFDFFQSRENFPLLTFIGKVNVSGLAPDEAFQKLANLKISEAFSPVVTFEAEGFHFPLSAEAAGIAINYEETINRAYDATHKEGYLKELKERLKGKEIVLPLVLTIDDQKLSGAISSFAGEIHATKRDASLLLYEETGGYHIESEEAGKEVDLVETANALKKRLLQPNHCWEGGLVFPIIIKYDYPRVTERVLRESPPVRRLSAFTTYYGRHDSPNRIHNIKLIASWLDGTLLMPEDTFSLADAIGDFTPERGFKEAFVIYGGVLVPMLGGGTCQIGTTLYNAVALADLEILSRQNHSFYFNIYPLGRDATVYPEQKDLKFKNNTGRPVLIKAVATNKRLSFRVYGTPTGKKVEFSSPAVYLLRESGYRPAAISEVLAADRPFKTTVVRTVYDAKGNKIKEEIINSFYKLYGEKTNVPIARPEPR</sequence>
<dbReference type="InterPro" id="IPR052913">
    <property type="entry name" value="Glycopeptide_resist_protein"/>
</dbReference>
<dbReference type="InterPro" id="IPR007391">
    <property type="entry name" value="Vancomycin_resist_VanW"/>
</dbReference>
<comment type="caution">
    <text evidence="2">The sequence shown here is derived from an EMBL/GenBank/DDBJ whole genome shotgun (WGS) entry which is preliminary data.</text>
</comment>
<dbReference type="PANTHER" id="PTHR35788:SF1">
    <property type="entry name" value="EXPORTED PROTEIN"/>
    <property type="match status" value="1"/>
</dbReference>
<dbReference type="Pfam" id="PF04294">
    <property type="entry name" value="VanW"/>
    <property type="match status" value="1"/>
</dbReference>
<name>A0A9D6UMJ5_UNCSA</name>
<dbReference type="Pfam" id="PF12229">
    <property type="entry name" value="PG_binding_4"/>
    <property type="match status" value="1"/>
</dbReference>